<dbReference type="FunFam" id="2.60.120.200:FF:000112">
    <property type="entry name" value="L-type lectin-domain containing receptor kinase V.9"/>
    <property type="match status" value="1"/>
</dbReference>
<comment type="similarity">
    <text evidence="2">In the N-terminal section; belongs to the leguminous lectin family.</text>
</comment>
<dbReference type="FunFam" id="3.30.200.20:FF:000168">
    <property type="entry name" value="L-type lectin-domain containing receptor kinase IX.1"/>
    <property type="match status" value="1"/>
</dbReference>
<dbReference type="PROSITE" id="PS00307">
    <property type="entry name" value="LECTIN_LEGUME_BETA"/>
    <property type="match status" value="1"/>
</dbReference>
<dbReference type="InterPro" id="IPR000719">
    <property type="entry name" value="Prot_kinase_dom"/>
</dbReference>
<dbReference type="GO" id="GO:0030246">
    <property type="term" value="F:carbohydrate binding"/>
    <property type="evidence" value="ECO:0007669"/>
    <property type="project" value="UniProtKB-KW"/>
</dbReference>
<feature type="binding site" evidence="19">
    <location>
        <position position="385"/>
    </location>
    <ligand>
        <name>ATP</name>
        <dbReference type="ChEBI" id="CHEBI:30616"/>
    </ligand>
</feature>
<dbReference type="Gene3D" id="3.30.200.20">
    <property type="entry name" value="Phosphorylase Kinase, domain 1"/>
    <property type="match status" value="1"/>
</dbReference>
<dbReference type="InterPro" id="IPR017441">
    <property type="entry name" value="Protein_kinase_ATP_BS"/>
</dbReference>
<comment type="catalytic activity">
    <reaction evidence="18">
        <text>L-seryl-[protein] + ATP = O-phospho-L-seryl-[protein] + ADP + H(+)</text>
        <dbReference type="Rhea" id="RHEA:17989"/>
        <dbReference type="Rhea" id="RHEA-COMP:9863"/>
        <dbReference type="Rhea" id="RHEA-COMP:11604"/>
        <dbReference type="ChEBI" id="CHEBI:15378"/>
        <dbReference type="ChEBI" id="CHEBI:29999"/>
        <dbReference type="ChEBI" id="CHEBI:30616"/>
        <dbReference type="ChEBI" id="CHEBI:83421"/>
        <dbReference type="ChEBI" id="CHEBI:456216"/>
        <dbReference type="EC" id="2.7.11.1"/>
    </reaction>
</comment>
<dbReference type="InterPro" id="IPR019825">
    <property type="entry name" value="Lectin_legB_Mn/Ca_BS"/>
</dbReference>
<evidence type="ECO:0000259" key="21">
    <source>
        <dbReference type="PROSITE" id="PS50011"/>
    </source>
</evidence>
<evidence type="ECO:0000313" key="22">
    <source>
        <dbReference type="EMBL" id="ERN07981.1"/>
    </source>
</evidence>
<gene>
    <name evidence="22" type="ORF">AMTR_s00012p00253510</name>
</gene>
<evidence type="ECO:0000256" key="3">
    <source>
        <dbReference type="ARBA" id="ARBA00010217"/>
    </source>
</evidence>
<comment type="similarity">
    <text evidence="3">In the C-terminal section; belongs to the protein kinase superfamily. Ser/Thr protein kinase family.</text>
</comment>
<dbReference type="SUPFAM" id="SSF56112">
    <property type="entry name" value="Protein kinase-like (PK-like)"/>
    <property type="match status" value="1"/>
</dbReference>
<evidence type="ECO:0000256" key="1">
    <source>
        <dbReference type="ARBA" id="ARBA00004251"/>
    </source>
</evidence>
<evidence type="ECO:0000256" key="12">
    <source>
        <dbReference type="ARBA" id="ARBA00022777"/>
    </source>
</evidence>
<keyword evidence="7" id="KW-0808">Transferase</keyword>
<dbReference type="GO" id="GO:0005524">
    <property type="term" value="F:ATP binding"/>
    <property type="evidence" value="ECO:0007669"/>
    <property type="project" value="UniProtKB-UniRule"/>
</dbReference>
<dbReference type="SUPFAM" id="SSF49899">
    <property type="entry name" value="Concanavalin A-like lectins/glucanases"/>
    <property type="match status" value="1"/>
</dbReference>
<feature type="transmembrane region" description="Helical" evidence="20">
    <location>
        <begin position="303"/>
        <end position="323"/>
    </location>
</feature>
<dbReference type="CDD" id="cd06899">
    <property type="entry name" value="lectin_legume_LecRK_Arcelin_ConA"/>
    <property type="match status" value="1"/>
</dbReference>
<evidence type="ECO:0000256" key="11">
    <source>
        <dbReference type="ARBA" id="ARBA00022741"/>
    </source>
</evidence>
<keyword evidence="9" id="KW-0732">Signal</keyword>
<evidence type="ECO:0000256" key="5">
    <source>
        <dbReference type="ARBA" id="ARBA00022475"/>
    </source>
</evidence>
<keyword evidence="23" id="KW-1185">Reference proteome</keyword>
<dbReference type="InterPro" id="IPR008271">
    <property type="entry name" value="Ser/Thr_kinase_AS"/>
</dbReference>
<evidence type="ECO:0000256" key="20">
    <source>
        <dbReference type="SAM" id="Phobius"/>
    </source>
</evidence>
<comment type="catalytic activity">
    <reaction evidence="17">
        <text>L-threonyl-[protein] + ATP = O-phospho-L-threonyl-[protein] + ADP + H(+)</text>
        <dbReference type="Rhea" id="RHEA:46608"/>
        <dbReference type="Rhea" id="RHEA-COMP:11060"/>
        <dbReference type="Rhea" id="RHEA-COMP:11605"/>
        <dbReference type="ChEBI" id="CHEBI:15378"/>
        <dbReference type="ChEBI" id="CHEBI:30013"/>
        <dbReference type="ChEBI" id="CHEBI:30616"/>
        <dbReference type="ChEBI" id="CHEBI:61977"/>
        <dbReference type="ChEBI" id="CHEBI:456216"/>
        <dbReference type="EC" id="2.7.11.1"/>
    </reaction>
</comment>
<evidence type="ECO:0000256" key="8">
    <source>
        <dbReference type="ARBA" id="ARBA00022692"/>
    </source>
</evidence>
<keyword evidence="16" id="KW-0325">Glycoprotein</keyword>
<dbReference type="SMART" id="SM00220">
    <property type="entry name" value="S_TKc"/>
    <property type="match status" value="1"/>
</dbReference>
<evidence type="ECO:0000256" key="6">
    <source>
        <dbReference type="ARBA" id="ARBA00022527"/>
    </source>
</evidence>
<dbReference type="OMA" id="NVEDWES"/>
<dbReference type="GO" id="GO:0005886">
    <property type="term" value="C:plasma membrane"/>
    <property type="evidence" value="ECO:0000318"/>
    <property type="project" value="GO_Central"/>
</dbReference>
<dbReference type="PROSITE" id="PS00107">
    <property type="entry name" value="PROTEIN_KINASE_ATP"/>
    <property type="match status" value="1"/>
</dbReference>
<evidence type="ECO:0000313" key="23">
    <source>
        <dbReference type="Proteomes" id="UP000017836"/>
    </source>
</evidence>
<dbReference type="InterPro" id="IPR050528">
    <property type="entry name" value="L-type_Lectin-RKs"/>
</dbReference>
<dbReference type="InterPro" id="IPR011009">
    <property type="entry name" value="Kinase-like_dom_sf"/>
</dbReference>
<protein>
    <recommendedName>
        <fullName evidence="4">non-specific serine/threonine protein kinase</fullName>
        <ecNumber evidence="4">2.7.11.1</ecNumber>
    </recommendedName>
</protein>
<keyword evidence="10" id="KW-0430">Lectin</keyword>
<dbReference type="Pfam" id="PF00139">
    <property type="entry name" value="Lectin_legB"/>
    <property type="match status" value="1"/>
</dbReference>
<keyword evidence="13 19" id="KW-0067">ATP-binding</keyword>
<evidence type="ECO:0000256" key="7">
    <source>
        <dbReference type="ARBA" id="ARBA00022679"/>
    </source>
</evidence>
<keyword evidence="12" id="KW-0418">Kinase</keyword>
<dbReference type="InterPro" id="IPR013320">
    <property type="entry name" value="ConA-like_dom_sf"/>
</dbReference>
<dbReference type="Gramene" id="ERN07981">
    <property type="protein sequence ID" value="ERN07981"/>
    <property type="gene ID" value="AMTR_s00012p00253510"/>
</dbReference>
<dbReference type="GO" id="GO:0042742">
    <property type="term" value="P:defense response to bacterium"/>
    <property type="evidence" value="ECO:0000318"/>
    <property type="project" value="GO_Central"/>
</dbReference>
<dbReference type="FunFam" id="1.10.510.10:FF:000108">
    <property type="entry name" value="L-type lectin-domain containing receptor kinase S.4"/>
    <property type="match status" value="1"/>
</dbReference>
<keyword evidence="6" id="KW-0723">Serine/threonine-protein kinase</keyword>
<evidence type="ECO:0000256" key="18">
    <source>
        <dbReference type="ARBA" id="ARBA00048679"/>
    </source>
</evidence>
<dbReference type="OrthoDB" id="543442at2759"/>
<dbReference type="Pfam" id="PF00069">
    <property type="entry name" value="Pkinase"/>
    <property type="match status" value="1"/>
</dbReference>
<evidence type="ECO:0000256" key="10">
    <source>
        <dbReference type="ARBA" id="ARBA00022734"/>
    </source>
</evidence>
<dbReference type="Proteomes" id="UP000017836">
    <property type="component" value="Unassembled WGS sequence"/>
</dbReference>
<evidence type="ECO:0000256" key="16">
    <source>
        <dbReference type="ARBA" id="ARBA00023180"/>
    </source>
</evidence>
<evidence type="ECO:0000256" key="9">
    <source>
        <dbReference type="ARBA" id="ARBA00022729"/>
    </source>
</evidence>
<dbReference type="GO" id="GO:0002229">
    <property type="term" value="P:defense response to oomycetes"/>
    <property type="evidence" value="ECO:0000318"/>
    <property type="project" value="GO_Central"/>
</dbReference>
<dbReference type="eggNOG" id="ENOG502QSJ4">
    <property type="taxonomic scope" value="Eukaryota"/>
</dbReference>
<dbReference type="PANTHER" id="PTHR27007">
    <property type="match status" value="1"/>
</dbReference>
<dbReference type="STRING" id="13333.W1PJZ1"/>
<organism evidence="22 23">
    <name type="scientific">Amborella trichopoda</name>
    <dbReference type="NCBI Taxonomy" id="13333"/>
    <lineage>
        <taxon>Eukaryota</taxon>
        <taxon>Viridiplantae</taxon>
        <taxon>Streptophyta</taxon>
        <taxon>Embryophyta</taxon>
        <taxon>Tracheophyta</taxon>
        <taxon>Spermatophyta</taxon>
        <taxon>Magnoliopsida</taxon>
        <taxon>Amborellales</taxon>
        <taxon>Amborellaceae</taxon>
        <taxon>Amborella</taxon>
    </lineage>
</organism>
<evidence type="ECO:0000256" key="17">
    <source>
        <dbReference type="ARBA" id="ARBA00047899"/>
    </source>
</evidence>
<dbReference type="Gene3D" id="1.10.510.10">
    <property type="entry name" value="Transferase(Phosphotransferase) domain 1"/>
    <property type="match status" value="1"/>
</dbReference>
<feature type="domain" description="Protein kinase" evidence="21">
    <location>
        <begin position="356"/>
        <end position="637"/>
    </location>
</feature>
<sequence>MKVSCIYDPMRKLISPLLLSFLVINLTFSGTDAFTFLGFRGANVSLSGGSEITSGGALQLTNNSLNIIGHAFYATPFQFKNSSEGDTFSFSASFVFAIDRPNPFAASGFAFVISPTSTQFEGATGDQYLGLFNSTSNGDPRNHVLAVEFDTVLNEQFNDINANHVGIDLNSLTSNISASAAYFITEGQNTSRNDLNLTSGDMIQVWIDYNSSEKLLNVTLSPNGISGRNSQPLLSLKVNLSSIFEDFMYAGFSASTSSTFASVHYILGWSFEVNGKAQDLDFSQLPSYKTGKSSGGLSLGFKLGISLPLVVLFVTMLLILYLIQNQKDNENVEDWESGYGPRKFSYKELSRATKGFKDEELLGYGGFGKVYKGVLLSSGVHIAVKRFTSESKQGIKEFAAEVSSIGRLRHRNLVQLHGWCRQNGELLLVYDYMPNGSLDKLLFKEDGPILSWGQRYNILRGVASALLYLHEEWEQVVIHRDVKSSNVLLDADMNGQLGDFGLARLHDHGEKMHTTRVVGTLGYLAPELARTGRATTQTDVFSYGIVLLEVASGRRPTRPQGLPEEGALVDWIWKCFKERKLLDMADPKLRDHYVKDEIEMVLKLGLLCSHPVPEARPSMRQVFQFLDRDIPFPDPFLEGMVASNKEIKDYFHSSLSSTGISIGTISALSGGR</sequence>
<keyword evidence="5" id="KW-1003">Cell membrane</keyword>
<dbReference type="InterPro" id="IPR001220">
    <property type="entry name" value="Legume_lectin_dom"/>
</dbReference>
<dbReference type="EC" id="2.7.11.1" evidence="4"/>
<evidence type="ECO:0000256" key="14">
    <source>
        <dbReference type="ARBA" id="ARBA00022989"/>
    </source>
</evidence>
<keyword evidence="11 19" id="KW-0547">Nucleotide-binding</keyword>
<keyword evidence="15 20" id="KW-0472">Membrane</keyword>
<reference evidence="23" key="1">
    <citation type="journal article" date="2013" name="Science">
        <title>The Amborella genome and the evolution of flowering plants.</title>
        <authorList>
            <consortium name="Amborella Genome Project"/>
        </authorList>
    </citation>
    <scope>NUCLEOTIDE SEQUENCE [LARGE SCALE GENOMIC DNA]</scope>
</reference>
<proteinExistence type="inferred from homology"/>
<evidence type="ECO:0000256" key="2">
    <source>
        <dbReference type="ARBA" id="ARBA00008536"/>
    </source>
</evidence>
<dbReference type="HOGENOM" id="CLU_000288_62_3_1"/>
<evidence type="ECO:0000256" key="15">
    <source>
        <dbReference type="ARBA" id="ARBA00023136"/>
    </source>
</evidence>
<accession>W1PJZ1</accession>
<dbReference type="PROSITE" id="PS50011">
    <property type="entry name" value="PROTEIN_KINASE_DOM"/>
    <property type="match status" value="1"/>
</dbReference>
<keyword evidence="8 20" id="KW-0812">Transmembrane</keyword>
<dbReference type="KEGG" id="atr:18436221"/>
<evidence type="ECO:0000256" key="13">
    <source>
        <dbReference type="ARBA" id="ARBA00022840"/>
    </source>
</evidence>
<evidence type="ECO:0000256" key="4">
    <source>
        <dbReference type="ARBA" id="ARBA00012513"/>
    </source>
</evidence>
<comment type="subcellular location">
    <subcellularLocation>
        <location evidence="1">Cell membrane</location>
        <topology evidence="1">Single-pass type I membrane protein</topology>
    </subcellularLocation>
</comment>
<dbReference type="Gene3D" id="2.60.120.200">
    <property type="match status" value="1"/>
</dbReference>
<name>W1PJZ1_AMBTC</name>
<keyword evidence="14 20" id="KW-1133">Transmembrane helix</keyword>
<dbReference type="EMBL" id="KI393609">
    <property type="protein sequence ID" value="ERN07981.1"/>
    <property type="molecule type" value="Genomic_DNA"/>
</dbReference>
<dbReference type="PROSITE" id="PS00108">
    <property type="entry name" value="PROTEIN_KINASE_ST"/>
    <property type="match status" value="1"/>
</dbReference>
<dbReference type="GO" id="GO:0004675">
    <property type="term" value="F:transmembrane receptor protein serine/threonine kinase activity"/>
    <property type="evidence" value="ECO:0000318"/>
    <property type="project" value="GO_Central"/>
</dbReference>
<dbReference type="CDD" id="cd14066">
    <property type="entry name" value="STKc_IRAK"/>
    <property type="match status" value="1"/>
</dbReference>
<evidence type="ECO:0000256" key="19">
    <source>
        <dbReference type="PROSITE-ProRule" id="PRU10141"/>
    </source>
</evidence>
<dbReference type="AlphaFoldDB" id="W1PJZ1"/>